<dbReference type="InterPro" id="IPR002347">
    <property type="entry name" value="SDR_fam"/>
</dbReference>
<name>A0ABT9G4R4_LEPDI</name>
<dbReference type="Proteomes" id="UP001235760">
    <property type="component" value="Unassembled WGS sequence"/>
</dbReference>
<dbReference type="EC" id="1.-.-.-" evidence="3"/>
<dbReference type="PANTHER" id="PTHR43639">
    <property type="entry name" value="OXIDOREDUCTASE, SHORT-CHAIN DEHYDROGENASE/REDUCTASE FAMILY (AFU_ORTHOLOGUE AFUA_5G02870)"/>
    <property type="match status" value="1"/>
</dbReference>
<dbReference type="SUPFAM" id="SSF51735">
    <property type="entry name" value="NAD(P)-binding Rossmann-fold domains"/>
    <property type="match status" value="1"/>
</dbReference>
<keyword evidence="4" id="KW-1185">Reference proteome</keyword>
<keyword evidence="2 3" id="KW-0560">Oxidoreductase</keyword>
<dbReference type="Gene3D" id="3.40.50.720">
    <property type="entry name" value="NAD(P)-binding Rossmann-like Domain"/>
    <property type="match status" value="1"/>
</dbReference>
<dbReference type="InterPro" id="IPR036291">
    <property type="entry name" value="NAD(P)-bd_dom_sf"/>
</dbReference>
<gene>
    <name evidence="3" type="ORF">Q8X39_12615</name>
</gene>
<reference evidence="3 4" key="1">
    <citation type="submission" date="2023-08" db="EMBL/GenBank/DDBJ databases">
        <authorList>
            <person name="Roldan D.M."/>
            <person name="Menes R.J."/>
        </authorList>
    </citation>
    <scope>NUCLEOTIDE SEQUENCE [LARGE SCALE GENOMIC DNA]</scope>
    <source>
        <strain evidence="3 4">CCM 2812</strain>
    </source>
</reference>
<evidence type="ECO:0000313" key="4">
    <source>
        <dbReference type="Proteomes" id="UP001235760"/>
    </source>
</evidence>
<dbReference type="GO" id="GO:0016491">
    <property type="term" value="F:oxidoreductase activity"/>
    <property type="evidence" value="ECO:0007669"/>
    <property type="project" value="UniProtKB-KW"/>
</dbReference>
<dbReference type="PRINTS" id="PR00081">
    <property type="entry name" value="GDHRDH"/>
</dbReference>
<evidence type="ECO:0000256" key="2">
    <source>
        <dbReference type="ARBA" id="ARBA00023002"/>
    </source>
</evidence>
<protein>
    <submittedName>
        <fullName evidence="3">SDR family oxidoreductase</fullName>
        <ecNumber evidence="3">1.-.-.-</ecNumber>
    </submittedName>
</protein>
<proteinExistence type="inferred from homology"/>
<comment type="caution">
    <text evidence="3">The sequence shown here is derived from an EMBL/GenBank/DDBJ whole genome shotgun (WGS) entry which is preliminary data.</text>
</comment>
<dbReference type="PRINTS" id="PR00080">
    <property type="entry name" value="SDRFAMILY"/>
</dbReference>
<sequence length="253" mass="27315">MSTAIYPSLSGKRVVVTGGGSGIGAALVEAFVRQDAQVFFLDICDDEAQALAVRLAGARHAPRFLHCDLTDLDQVGATFAQILATSGGVDVLVNNAANDDRHTLAEITPAYWDRRIAVNLRHLLFCSQAVVPSMRSAGGGSIVNMGSVSWHLALPDLVIYETAKGGIEAMTRALARDLGGDRIRVNCVVPGGIRTPRQARLWHHPDEEARMLAAQCLKERVDPEHVAAMVLFLASDDGRMCTAHNYFVDAGWR</sequence>
<comment type="similarity">
    <text evidence="1">Belongs to the short-chain dehydrogenases/reductases (SDR) family.</text>
</comment>
<dbReference type="Pfam" id="PF13561">
    <property type="entry name" value="adh_short_C2"/>
    <property type="match status" value="1"/>
</dbReference>
<organism evidence="3 4">
    <name type="scientific">Leptothrix discophora</name>
    <dbReference type="NCBI Taxonomy" id="89"/>
    <lineage>
        <taxon>Bacteria</taxon>
        <taxon>Pseudomonadati</taxon>
        <taxon>Pseudomonadota</taxon>
        <taxon>Betaproteobacteria</taxon>
        <taxon>Burkholderiales</taxon>
        <taxon>Sphaerotilaceae</taxon>
        <taxon>Leptothrix</taxon>
    </lineage>
</organism>
<dbReference type="RefSeq" id="WP_305750037.1">
    <property type="nucleotide sequence ID" value="NZ_JAUZEE010000006.1"/>
</dbReference>
<evidence type="ECO:0000313" key="3">
    <source>
        <dbReference type="EMBL" id="MDP4301484.1"/>
    </source>
</evidence>
<dbReference type="EMBL" id="JAUZEE010000006">
    <property type="protein sequence ID" value="MDP4301484.1"/>
    <property type="molecule type" value="Genomic_DNA"/>
</dbReference>
<accession>A0ABT9G4R4</accession>
<dbReference type="CDD" id="cd05233">
    <property type="entry name" value="SDR_c"/>
    <property type="match status" value="1"/>
</dbReference>
<evidence type="ECO:0000256" key="1">
    <source>
        <dbReference type="ARBA" id="ARBA00006484"/>
    </source>
</evidence>
<dbReference type="PANTHER" id="PTHR43639:SF1">
    <property type="entry name" value="SHORT-CHAIN DEHYDROGENASE_REDUCTASE FAMILY PROTEIN"/>
    <property type="match status" value="1"/>
</dbReference>